<dbReference type="AlphaFoldDB" id="A0A9P5L1I6"/>
<dbReference type="InterPro" id="IPR011330">
    <property type="entry name" value="Glyco_hydro/deAcase_b/a-brl"/>
</dbReference>
<evidence type="ECO:0000313" key="1">
    <source>
        <dbReference type="EMBL" id="KAF7519998.1"/>
    </source>
</evidence>
<organism evidence="1 2">
    <name type="scientific">Penicillium crustosum</name>
    <name type="common">Blue mold fungus</name>
    <dbReference type="NCBI Taxonomy" id="36656"/>
    <lineage>
        <taxon>Eukaryota</taxon>
        <taxon>Fungi</taxon>
        <taxon>Dikarya</taxon>
        <taxon>Ascomycota</taxon>
        <taxon>Pezizomycotina</taxon>
        <taxon>Eurotiomycetes</taxon>
        <taxon>Eurotiomycetidae</taxon>
        <taxon>Eurotiales</taxon>
        <taxon>Aspergillaceae</taxon>
        <taxon>Penicillium</taxon>
    </lineage>
</organism>
<dbReference type="SUPFAM" id="SSF88713">
    <property type="entry name" value="Glycoside hydrolase/deacetylase"/>
    <property type="match status" value="1"/>
</dbReference>
<keyword evidence="2" id="KW-1185">Reference proteome</keyword>
<sequence>MATVNTTRPRDFVGYGENYPRFTWPGGKRVAINFAINYEEGTERNPLQGDSTRDTRTWVRSALPENERDLMQEGEYEYGTRVGIWRLLRIFKEFNAPYSVFLSSEALVVNPILAERLKTEDCDLVSHGTRSISRLGLTEEMERSDLRRSIDQAFELTGKKIQGAFPRPPITDNSRRLMAEEGLLYDSATTNDDRPYFADVSGRPMLVLPYAVDTNDARFWGGQSGPGYTGSTDFFDYLKDAFDVLYRESAESGTLMSIGLHARIMRPGRAASILRFLEYVSKFDGAWVAKRSDIATHFAGLFAPENTWNLDTISNPQQPPDQELHYLIPYEGTRQRLFQGQPTRLVTK</sequence>
<accession>A0A9P5L1I6</accession>
<name>A0A9P5L1I6_PENCR</name>
<gene>
    <name evidence="1" type="ORF">PCG10_009478</name>
</gene>
<proteinExistence type="predicted"/>
<dbReference type="PANTHER" id="PTHR43123">
    <property type="entry name" value="POLYSACCHARIDE DEACETYLASE-RELATED"/>
    <property type="match status" value="1"/>
</dbReference>
<protein>
    <recommendedName>
        <fullName evidence="3">NodB homology domain-containing protein</fullName>
    </recommendedName>
</protein>
<dbReference type="GO" id="GO:0005975">
    <property type="term" value="P:carbohydrate metabolic process"/>
    <property type="evidence" value="ECO:0007669"/>
    <property type="project" value="InterPro"/>
</dbReference>
<dbReference type="PANTHER" id="PTHR43123:SF4">
    <property type="entry name" value="POLYSACCHARIDE DEACETYLASE"/>
    <property type="match status" value="1"/>
</dbReference>
<evidence type="ECO:0008006" key="3">
    <source>
        <dbReference type="Google" id="ProtNLM"/>
    </source>
</evidence>
<dbReference type="Proteomes" id="UP000701341">
    <property type="component" value="Unassembled WGS sequence"/>
</dbReference>
<evidence type="ECO:0000313" key="2">
    <source>
        <dbReference type="Proteomes" id="UP000701341"/>
    </source>
</evidence>
<dbReference type="EMBL" id="JAAOZQ010000079">
    <property type="protein sequence ID" value="KAF7519998.1"/>
    <property type="molecule type" value="Genomic_DNA"/>
</dbReference>
<reference evidence="1" key="1">
    <citation type="submission" date="2020-02" db="EMBL/GenBank/DDBJ databases">
        <authorList>
            <person name="Lichtner F.J."/>
        </authorList>
    </citation>
    <scope>NUCLEOTIDE SEQUENCE</scope>
    <source>
        <strain evidence="1">G10</strain>
    </source>
</reference>
<comment type="caution">
    <text evidence="1">The sequence shown here is derived from an EMBL/GenBank/DDBJ whole genome shotgun (WGS) entry which is preliminary data.</text>
</comment>
<dbReference type="Gene3D" id="3.20.20.370">
    <property type="entry name" value="Glycoside hydrolase/deacetylase"/>
    <property type="match status" value="1"/>
</dbReference>